<keyword evidence="2" id="KW-0645">Protease</keyword>
<evidence type="ECO:0000256" key="1">
    <source>
        <dbReference type="SAM" id="Phobius"/>
    </source>
</evidence>
<dbReference type="InterPro" id="IPR046536">
    <property type="entry name" value="DUF6601"/>
</dbReference>
<keyword evidence="2" id="KW-0378">Hydrolase</keyword>
<keyword evidence="1" id="KW-0812">Transmembrane</keyword>
<organism evidence="2 3">
    <name type="scientific">Fusarium albosuccineum</name>
    <dbReference type="NCBI Taxonomy" id="1237068"/>
    <lineage>
        <taxon>Eukaryota</taxon>
        <taxon>Fungi</taxon>
        <taxon>Dikarya</taxon>
        <taxon>Ascomycota</taxon>
        <taxon>Pezizomycotina</taxon>
        <taxon>Sordariomycetes</taxon>
        <taxon>Hypocreomycetidae</taxon>
        <taxon>Hypocreales</taxon>
        <taxon>Nectriaceae</taxon>
        <taxon>Fusarium</taxon>
        <taxon>Fusarium decemcellulare species complex</taxon>
    </lineage>
</organism>
<comment type="caution">
    <text evidence="2">The sequence shown here is derived from an EMBL/GenBank/DDBJ whole genome shotgun (WGS) entry which is preliminary data.</text>
</comment>
<name>A0A8H4L4C8_9HYPO</name>
<dbReference type="OrthoDB" id="5086500at2759"/>
<feature type="transmembrane region" description="Helical" evidence="1">
    <location>
        <begin position="230"/>
        <end position="252"/>
    </location>
</feature>
<dbReference type="GO" id="GO:0006508">
    <property type="term" value="P:proteolysis"/>
    <property type="evidence" value="ECO:0007669"/>
    <property type="project" value="UniProtKB-KW"/>
</dbReference>
<accession>A0A8H4L4C8</accession>
<gene>
    <name evidence="2" type="ORF">FALBO_10335</name>
</gene>
<keyword evidence="3" id="KW-1185">Reference proteome</keyword>
<feature type="transmembrane region" description="Helical" evidence="1">
    <location>
        <begin position="264"/>
        <end position="286"/>
    </location>
</feature>
<dbReference type="PANTHER" id="PTHR34414">
    <property type="entry name" value="HET DOMAIN-CONTAINING PROTEIN-RELATED"/>
    <property type="match status" value="1"/>
</dbReference>
<reference evidence="2 3" key="1">
    <citation type="submission" date="2020-01" db="EMBL/GenBank/DDBJ databases">
        <title>Identification and distribution of gene clusters putatively required for synthesis of sphingolipid metabolism inhibitors in phylogenetically diverse species of the filamentous fungus Fusarium.</title>
        <authorList>
            <person name="Kim H.-S."/>
            <person name="Busman M."/>
            <person name="Brown D.W."/>
            <person name="Divon H."/>
            <person name="Uhlig S."/>
            <person name="Proctor R.H."/>
        </authorList>
    </citation>
    <scope>NUCLEOTIDE SEQUENCE [LARGE SCALE GENOMIC DNA]</scope>
    <source>
        <strain evidence="2 3">NRRL 20459</strain>
    </source>
</reference>
<dbReference type="GO" id="GO:0008233">
    <property type="term" value="F:peptidase activity"/>
    <property type="evidence" value="ECO:0007669"/>
    <property type="project" value="UniProtKB-KW"/>
</dbReference>
<evidence type="ECO:0000313" key="3">
    <source>
        <dbReference type="Proteomes" id="UP000554235"/>
    </source>
</evidence>
<sequence length="302" mass="35264">MQADARDDALTLPLTEKNELLSMGATVPGHPLISADDHAEVDKFLEAELSTLRLKRVYSLLFLASNRDNVSPLHHQVVKGRRICITERPELHLCWYYERVFVKPIPKCLLSHAFWARHLVDTRGREDGGDSLRAEAEGFLRTYARLICHESDLHLAKEHKLVPEMLTWERWCSFIHPFRFLRDKDVAERYHYGEIRLTRVNFWYSLRFGRSYFQANHNYATFFGRFGAPYIFVFGAVTVLLTALQTGLAVYPQWGIYNDLASRIVPFTMILTLVGLGLLPMLFMFFQFRELFLFIFVRRPLS</sequence>
<dbReference type="Proteomes" id="UP000554235">
    <property type="component" value="Unassembled WGS sequence"/>
</dbReference>
<keyword evidence="1" id="KW-1133">Transmembrane helix</keyword>
<evidence type="ECO:0000313" key="2">
    <source>
        <dbReference type="EMBL" id="KAF4462850.1"/>
    </source>
</evidence>
<proteinExistence type="predicted"/>
<keyword evidence="1" id="KW-0472">Membrane</keyword>
<dbReference type="Pfam" id="PF20246">
    <property type="entry name" value="DUF6601"/>
    <property type="match status" value="1"/>
</dbReference>
<dbReference type="EMBL" id="JAADYS010001468">
    <property type="protein sequence ID" value="KAF4462850.1"/>
    <property type="molecule type" value="Genomic_DNA"/>
</dbReference>
<protein>
    <submittedName>
        <fullName evidence="2">Subtilisin-like serine protease</fullName>
    </submittedName>
</protein>
<dbReference type="PANTHER" id="PTHR34414:SF1">
    <property type="entry name" value="SUBTILISIN-LIKE SERINE PROTEASE"/>
    <property type="match status" value="1"/>
</dbReference>
<dbReference type="AlphaFoldDB" id="A0A8H4L4C8"/>